<sequence>MKSKIAVYETHQKAVDAIKVLNDEGFPMENVSLIGTAEIVDDHIHMRSVDTFQKAPAVIGMGAGTVIGLLSGIGVFTIPGFGFLYGAGALIGAIAGFDLGIITGGLISFLSLLGIKDNEVLKYEEHLKEGKFMVIVNGTLEEIESAEHILHTEGTHLEMSDL</sequence>
<dbReference type="PANTHER" id="PTHR36109:SF2">
    <property type="entry name" value="MEMBRANE PROTEIN"/>
    <property type="match status" value="1"/>
</dbReference>
<reference evidence="2 3" key="1">
    <citation type="submission" date="2013-08" db="EMBL/GenBank/DDBJ databases">
        <title>Flavobacterium limnosediminis JC2902 genome sequencing.</title>
        <authorList>
            <person name="Lee K."/>
            <person name="Yi H."/>
            <person name="Park S."/>
            <person name="Chun J."/>
        </authorList>
    </citation>
    <scope>NUCLEOTIDE SEQUENCE [LARGE SCALE GENOMIC DNA]</scope>
    <source>
        <strain evidence="2 3">JC2902</strain>
    </source>
</reference>
<dbReference type="PANTHER" id="PTHR36109">
    <property type="entry name" value="MEMBRANE PROTEIN-RELATED"/>
    <property type="match status" value="1"/>
</dbReference>
<dbReference type="RefSeq" id="WP_023578614.1">
    <property type="nucleotide sequence ID" value="NZ_AVGG01000003.1"/>
</dbReference>
<dbReference type="PATRIC" id="fig|1341181.4.peg.946"/>
<keyword evidence="1" id="KW-1133">Transmembrane helix</keyword>
<organism evidence="2 3">
    <name type="scientific">Flavobacterium limnosediminis JC2902</name>
    <dbReference type="NCBI Taxonomy" id="1341181"/>
    <lineage>
        <taxon>Bacteria</taxon>
        <taxon>Pseudomonadati</taxon>
        <taxon>Bacteroidota</taxon>
        <taxon>Flavobacteriia</taxon>
        <taxon>Flavobacteriales</taxon>
        <taxon>Flavobacteriaceae</taxon>
        <taxon>Flavobacterium</taxon>
    </lineage>
</organism>
<dbReference type="eggNOG" id="COG4803">
    <property type="taxonomic scope" value="Bacteria"/>
</dbReference>
<dbReference type="InterPro" id="IPR052948">
    <property type="entry name" value="Low_temp-induced_all0457"/>
</dbReference>
<protein>
    <recommendedName>
        <fullName evidence="4">Transmembrane protein</fullName>
    </recommendedName>
</protein>
<dbReference type="AlphaFoldDB" id="V6SQF3"/>
<feature type="transmembrane region" description="Helical" evidence="1">
    <location>
        <begin position="84"/>
        <end position="113"/>
    </location>
</feature>
<dbReference type="EMBL" id="AVGG01000003">
    <property type="protein sequence ID" value="ESU28923.1"/>
    <property type="molecule type" value="Genomic_DNA"/>
</dbReference>
<keyword evidence="3" id="KW-1185">Reference proteome</keyword>
<dbReference type="STRING" id="1341181.FLJC2902T_09550"/>
<comment type="caution">
    <text evidence="2">The sequence shown here is derived from an EMBL/GenBank/DDBJ whole genome shotgun (WGS) entry which is preliminary data.</text>
</comment>
<proteinExistence type="predicted"/>
<gene>
    <name evidence="2" type="ORF">FLJC2902T_09550</name>
</gene>
<evidence type="ECO:0000313" key="3">
    <source>
        <dbReference type="Proteomes" id="UP000018004"/>
    </source>
</evidence>
<keyword evidence="1" id="KW-0472">Membrane</keyword>
<keyword evidence="1" id="KW-0812">Transmembrane</keyword>
<name>V6SQF3_9FLAO</name>
<evidence type="ECO:0000313" key="2">
    <source>
        <dbReference type="EMBL" id="ESU28923.1"/>
    </source>
</evidence>
<dbReference type="OrthoDB" id="1354971at2"/>
<dbReference type="Proteomes" id="UP000018004">
    <property type="component" value="Unassembled WGS sequence"/>
</dbReference>
<accession>V6SQF3</accession>
<evidence type="ECO:0008006" key="4">
    <source>
        <dbReference type="Google" id="ProtNLM"/>
    </source>
</evidence>
<evidence type="ECO:0000256" key="1">
    <source>
        <dbReference type="SAM" id="Phobius"/>
    </source>
</evidence>
<feature type="transmembrane region" description="Helical" evidence="1">
    <location>
        <begin position="55"/>
        <end position="78"/>
    </location>
</feature>